<dbReference type="EMBL" id="AP022871">
    <property type="protein sequence ID" value="BCB85550.1"/>
    <property type="molecule type" value="Genomic_DNA"/>
</dbReference>
<dbReference type="KEGG" id="psuu:Psuf_028630"/>
<accession>A0A6F8YHI9</accession>
<dbReference type="AlphaFoldDB" id="A0A6F8YHI9"/>
<sequence length="218" mass="24113">MLRKAVEQFATTGATHERIRAIDDHVLFKVKVRRWRGAVWPDANRPWLVAAGTREAGSPDDFYAALAAGGRAARARYNRDNRAALTSDTFTDHLLPTTDDRLRYRLEMGARLIRRLESAIPELVRKSLIDGREHTAALDTFAIGVQVRADHGHETYVAICITGSVTANLSAVVLDIVPGCDPTGWYPERALPDRALRGNEQAWSNIMDTAAAAKLLDL</sequence>
<name>A0A6F8YHI9_9ACTN</name>
<dbReference type="Proteomes" id="UP000503011">
    <property type="component" value="Chromosome"/>
</dbReference>
<proteinExistence type="predicted"/>
<protein>
    <submittedName>
        <fullName evidence="1">Uncharacterized protein</fullName>
    </submittedName>
</protein>
<reference evidence="1 2" key="2">
    <citation type="submission" date="2020-03" db="EMBL/GenBank/DDBJ databases">
        <authorList>
            <person name="Ichikawa N."/>
            <person name="Kimura A."/>
            <person name="Kitahashi Y."/>
            <person name="Uohara A."/>
        </authorList>
    </citation>
    <scope>NUCLEOTIDE SEQUENCE [LARGE SCALE GENOMIC DNA]</scope>
    <source>
        <strain evidence="1 2">NBRC 105367</strain>
    </source>
</reference>
<evidence type="ECO:0000313" key="1">
    <source>
        <dbReference type="EMBL" id="BCB85550.1"/>
    </source>
</evidence>
<reference evidence="1 2" key="1">
    <citation type="submission" date="2020-03" db="EMBL/GenBank/DDBJ databases">
        <title>Whole genome shotgun sequence of Phytohabitans suffuscus NBRC 105367.</title>
        <authorList>
            <person name="Komaki H."/>
            <person name="Tamura T."/>
        </authorList>
    </citation>
    <scope>NUCLEOTIDE SEQUENCE [LARGE SCALE GENOMIC DNA]</scope>
    <source>
        <strain evidence="1 2">NBRC 105367</strain>
    </source>
</reference>
<evidence type="ECO:0000313" key="2">
    <source>
        <dbReference type="Proteomes" id="UP000503011"/>
    </source>
</evidence>
<keyword evidence="2" id="KW-1185">Reference proteome</keyword>
<gene>
    <name evidence="1" type="ORF">Psuf_028630</name>
</gene>
<organism evidence="1 2">
    <name type="scientific">Phytohabitans suffuscus</name>
    <dbReference type="NCBI Taxonomy" id="624315"/>
    <lineage>
        <taxon>Bacteria</taxon>
        <taxon>Bacillati</taxon>
        <taxon>Actinomycetota</taxon>
        <taxon>Actinomycetes</taxon>
        <taxon>Micromonosporales</taxon>
        <taxon>Micromonosporaceae</taxon>
    </lineage>
</organism>